<keyword evidence="2" id="KW-0472">Membrane</keyword>
<evidence type="ECO:0000313" key="4">
    <source>
        <dbReference type="EMBL" id="KAJ0403213.1"/>
    </source>
</evidence>
<feature type="transmembrane region" description="Helical" evidence="2">
    <location>
        <begin position="20"/>
        <end position="37"/>
    </location>
</feature>
<proteinExistence type="predicted"/>
<dbReference type="EMBL" id="JAKCXM010000086">
    <property type="protein sequence ID" value="KAJ0403213.1"/>
    <property type="molecule type" value="Genomic_DNA"/>
</dbReference>
<feature type="compositionally biased region" description="Polar residues" evidence="1">
    <location>
        <begin position="251"/>
        <end position="265"/>
    </location>
</feature>
<dbReference type="SUPFAM" id="SSF56112">
    <property type="entry name" value="Protein kinase-like (PK-like)"/>
    <property type="match status" value="1"/>
</dbReference>
<keyword evidence="5" id="KW-1185">Reference proteome</keyword>
<dbReference type="Gene3D" id="1.10.510.10">
    <property type="entry name" value="Transferase(Phosphotransferase) domain 1"/>
    <property type="match status" value="1"/>
</dbReference>
<evidence type="ECO:0000256" key="2">
    <source>
        <dbReference type="SAM" id="Phobius"/>
    </source>
</evidence>
<dbReference type="InterPro" id="IPR040976">
    <property type="entry name" value="Pkinase_fungal"/>
</dbReference>
<feature type="domain" description="Protein kinase" evidence="3">
    <location>
        <begin position="1"/>
        <end position="265"/>
    </location>
</feature>
<dbReference type="AlphaFoldDB" id="A0AAD5MCY3"/>
<dbReference type="InterPro" id="IPR000719">
    <property type="entry name" value="Prot_kinase_dom"/>
</dbReference>
<evidence type="ECO:0000256" key="1">
    <source>
        <dbReference type="SAM" id="MobiDB-lite"/>
    </source>
</evidence>
<name>A0AAD5MCY3_PYTIN</name>
<dbReference type="Proteomes" id="UP001209570">
    <property type="component" value="Unassembled WGS sequence"/>
</dbReference>
<dbReference type="GO" id="GO:0004672">
    <property type="term" value="F:protein kinase activity"/>
    <property type="evidence" value="ECO:0007669"/>
    <property type="project" value="InterPro"/>
</dbReference>
<gene>
    <name evidence="4" type="ORF">P43SY_000021</name>
</gene>
<dbReference type="Pfam" id="PF17667">
    <property type="entry name" value="Pkinase_fungal"/>
    <property type="match status" value="1"/>
</dbReference>
<dbReference type="GO" id="GO:0005524">
    <property type="term" value="F:ATP binding"/>
    <property type="evidence" value="ECO:0007669"/>
    <property type="project" value="InterPro"/>
</dbReference>
<evidence type="ECO:0000313" key="5">
    <source>
        <dbReference type="Proteomes" id="UP001209570"/>
    </source>
</evidence>
<accession>A0AAD5MCY3</accession>
<comment type="caution">
    <text evidence="4">The sequence shown here is derived from an EMBL/GenBank/DDBJ whole genome shotgun (WGS) entry which is preliminary data.</text>
</comment>
<sequence length="265" mass="29991">MQVPLKELYEKLVWRYDDAPYVFGYAAVGFQVCLVVIRKDSTKPRAAKAEVINHYDLSELDGRLSFLLALLNLSTLFRPVIELIQPFSIPDYGILRRTNGVTISFAEDCVIKEYPSNMQSNAIIKNLKTLHGDMKKHSVPNVVTLVKANMKKRHVLLAPIGLVAPPTDVKQLVTALRDILKALVALHKLKLMHRDLRWDNVLKYQQDRDEWFLIDFDEGQLQSNDMHAEMLQAANAERAKMNLPPLCDNTKPMSHTGSSGSSTPI</sequence>
<evidence type="ECO:0000259" key="3">
    <source>
        <dbReference type="PROSITE" id="PS50011"/>
    </source>
</evidence>
<reference evidence="4" key="1">
    <citation type="submission" date="2021-12" db="EMBL/GenBank/DDBJ databases">
        <title>Prjna785345.</title>
        <authorList>
            <person name="Rujirawat T."/>
            <person name="Krajaejun T."/>
        </authorList>
    </citation>
    <scope>NUCLEOTIDE SEQUENCE</scope>
    <source>
        <strain evidence="4">Pi057C3</strain>
    </source>
</reference>
<organism evidence="4 5">
    <name type="scientific">Pythium insidiosum</name>
    <name type="common">Pythiosis disease agent</name>
    <dbReference type="NCBI Taxonomy" id="114742"/>
    <lineage>
        <taxon>Eukaryota</taxon>
        <taxon>Sar</taxon>
        <taxon>Stramenopiles</taxon>
        <taxon>Oomycota</taxon>
        <taxon>Peronosporomycetes</taxon>
        <taxon>Pythiales</taxon>
        <taxon>Pythiaceae</taxon>
        <taxon>Pythium</taxon>
    </lineage>
</organism>
<keyword evidence="2" id="KW-0812">Transmembrane</keyword>
<dbReference type="InterPro" id="IPR011009">
    <property type="entry name" value="Kinase-like_dom_sf"/>
</dbReference>
<protein>
    <recommendedName>
        <fullName evidence="3">Protein kinase domain-containing protein</fullName>
    </recommendedName>
</protein>
<feature type="region of interest" description="Disordered" evidence="1">
    <location>
        <begin position="246"/>
        <end position="265"/>
    </location>
</feature>
<dbReference type="PROSITE" id="PS50011">
    <property type="entry name" value="PROTEIN_KINASE_DOM"/>
    <property type="match status" value="1"/>
</dbReference>
<keyword evidence="2" id="KW-1133">Transmembrane helix</keyword>